<dbReference type="PANTHER" id="PTHR31861">
    <property type="entry name" value="OS10G0507500 PROTEIN"/>
    <property type="match status" value="1"/>
</dbReference>
<dbReference type="AlphaFoldDB" id="R0GQG4"/>
<feature type="domain" description="DUF577" evidence="1">
    <location>
        <begin position="386"/>
        <end position="559"/>
    </location>
</feature>
<organism evidence="2 3">
    <name type="scientific">Capsella rubella</name>
    <dbReference type="NCBI Taxonomy" id="81985"/>
    <lineage>
        <taxon>Eukaryota</taxon>
        <taxon>Viridiplantae</taxon>
        <taxon>Streptophyta</taxon>
        <taxon>Embryophyta</taxon>
        <taxon>Tracheophyta</taxon>
        <taxon>Spermatophyta</taxon>
        <taxon>Magnoliopsida</taxon>
        <taxon>eudicotyledons</taxon>
        <taxon>Gunneridae</taxon>
        <taxon>Pentapetalae</taxon>
        <taxon>rosids</taxon>
        <taxon>malvids</taxon>
        <taxon>Brassicales</taxon>
        <taxon>Brassicaceae</taxon>
        <taxon>Camelineae</taxon>
        <taxon>Capsella</taxon>
    </lineage>
</organism>
<evidence type="ECO:0000259" key="1">
    <source>
        <dbReference type="Pfam" id="PF04510"/>
    </source>
</evidence>
<evidence type="ECO:0000313" key="2">
    <source>
        <dbReference type="EMBL" id="EOA19129.1"/>
    </source>
</evidence>
<protein>
    <recommendedName>
        <fullName evidence="1">DUF577 domain-containing protein</fullName>
    </recommendedName>
</protein>
<evidence type="ECO:0000313" key="3">
    <source>
        <dbReference type="Proteomes" id="UP000029121"/>
    </source>
</evidence>
<proteinExistence type="predicted"/>
<dbReference type="KEGG" id="crb:17879169"/>
<feature type="domain" description="DUF577" evidence="1">
    <location>
        <begin position="102"/>
        <end position="271"/>
    </location>
</feature>
<dbReference type="OrthoDB" id="1064002at2759"/>
<keyword evidence="3" id="KW-1185">Reference proteome</keyword>
<dbReference type="PANTHER" id="PTHR31861:SF16">
    <property type="entry name" value="DUF577 DOMAIN-CONTAINING PROTEIN-RELATED"/>
    <property type="match status" value="1"/>
</dbReference>
<dbReference type="STRING" id="81985.R0GQG4"/>
<gene>
    <name evidence="2" type="ORF">CARUB_v10007798mg</name>
</gene>
<dbReference type="Proteomes" id="UP000029121">
    <property type="component" value="Unassembled WGS sequence"/>
</dbReference>
<sequence length="617" mass="71659">MEEEESLNLRSKAKDLLTNPSHEGAELLVEQISMPKETNECKTALTLFYFCVANFPNCVALKLLHVYRRSSNGVNRFRSIYLLSETLAEFKNRDFKFSSVALREIKPLVIECLTMQETKESDMKFLRRIVSLVTYNVLICDNGGWHELSDCILWLASTEPAKAFHVFVDLPSVYGTFIDKFMNIIVDEAKKVLLNPVKSEVENWSLALETVVKMGIQLWDMRYVEVLDNLLSIIGKSVKELVEKGMEQFLVRGLEHLERFLTRDKSLYSYNKGQCHVVMAFMMEIKDFGAQTKEIISKINRLVQTQGKPARKHSSSIVQLQDSLDHREEFDRGWLDHLKTVSSLEVLKIFASTDIEDRTREFAIRQLNVILSDHTSMRVDIDFSVMKELQPLLISCLRQEGITDSMFKVLGEVVSHVAYELFKHQDVTWYALRNYIASSKTEFQRAVYVLQCLTMPLEDEEFVIPVIEFLLPEISRRLDPPTELLVDNSCWVLAFTGAFFAAIHLIKVSGHAKSVKEIAHKMIDSVRKLVEREMEVGVVRRAFRDVESIVKKQMRWYGKSEYKLIKGLLWRLYTIKGMKWETKIVLWRINVIVERRVDEMVKELPDNEFDWLNLPEA</sequence>
<dbReference type="EMBL" id="KB870811">
    <property type="protein sequence ID" value="EOA19129.1"/>
    <property type="molecule type" value="Genomic_DNA"/>
</dbReference>
<name>R0GQG4_9BRAS</name>
<dbReference type="InterPro" id="IPR016024">
    <property type="entry name" value="ARM-type_fold"/>
</dbReference>
<dbReference type="eggNOG" id="ENOG502SCDU">
    <property type="taxonomic scope" value="Eukaryota"/>
</dbReference>
<dbReference type="InterPro" id="IPR007598">
    <property type="entry name" value="DUF577"/>
</dbReference>
<reference evidence="3" key="1">
    <citation type="journal article" date="2013" name="Nat. Genet.">
        <title>The Capsella rubella genome and the genomic consequences of rapid mating system evolution.</title>
        <authorList>
            <person name="Slotte T."/>
            <person name="Hazzouri K.M."/>
            <person name="Agren J.A."/>
            <person name="Koenig D."/>
            <person name="Maumus F."/>
            <person name="Guo Y.L."/>
            <person name="Steige K."/>
            <person name="Platts A.E."/>
            <person name="Escobar J.S."/>
            <person name="Newman L.K."/>
            <person name="Wang W."/>
            <person name="Mandakova T."/>
            <person name="Vello E."/>
            <person name="Smith L.M."/>
            <person name="Henz S.R."/>
            <person name="Steffen J."/>
            <person name="Takuno S."/>
            <person name="Brandvain Y."/>
            <person name="Coop G."/>
            <person name="Andolfatto P."/>
            <person name="Hu T.T."/>
            <person name="Blanchette M."/>
            <person name="Clark R.M."/>
            <person name="Quesneville H."/>
            <person name="Nordborg M."/>
            <person name="Gaut B.S."/>
            <person name="Lysak M.A."/>
            <person name="Jenkins J."/>
            <person name="Grimwood J."/>
            <person name="Chapman J."/>
            <person name="Prochnik S."/>
            <person name="Shu S."/>
            <person name="Rokhsar D."/>
            <person name="Schmutz J."/>
            <person name="Weigel D."/>
            <person name="Wright S.I."/>
        </authorList>
    </citation>
    <scope>NUCLEOTIDE SEQUENCE [LARGE SCALE GENOMIC DNA]</scope>
    <source>
        <strain evidence="3">cv. Monte Gargano</strain>
    </source>
</reference>
<dbReference type="SUPFAM" id="SSF48371">
    <property type="entry name" value="ARM repeat"/>
    <property type="match status" value="1"/>
</dbReference>
<dbReference type="Pfam" id="PF04510">
    <property type="entry name" value="DUF577"/>
    <property type="match status" value="2"/>
</dbReference>
<accession>R0GQG4</accession>